<dbReference type="Gene3D" id="2.40.160.60">
    <property type="entry name" value="Outer membrane protein transport protein (OMPP1/FadL/TodX)"/>
    <property type="match status" value="1"/>
</dbReference>
<evidence type="ECO:0000256" key="8">
    <source>
        <dbReference type="SAM" id="SignalP"/>
    </source>
</evidence>
<comment type="similarity">
    <text evidence="2">Belongs to the OmpP1/FadL family.</text>
</comment>
<dbReference type="Proteomes" id="UP000007599">
    <property type="component" value="Chromosome I"/>
</dbReference>
<name>H8XQ86_FLAIG</name>
<evidence type="ECO:0000256" key="6">
    <source>
        <dbReference type="ARBA" id="ARBA00023136"/>
    </source>
</evidence>
<dbReference type="PANTHER" id="PTHR35093:SF8">
    <property type="entry name" value="OUTER MEMBRANE PROTEIN NMB0088-RELATED"/>
    <property type="match status" value="1"/>
</dbReference>
<organism evidence="9 10">
    <name type="scientific">Flavobacterium indicum (strain DSM 17447 / CIP 109464 / GPTSA100-9)</name>
    <dbReference type="NCBI Taxonomy" id="1094466"/>
    <lineage>
        <taxon>Bacteria</taxon>
        <taxon>Pseudomonadati</taxon>
        <taxon>Bacteroidota</taxon>
        <taxon>Flavobacteriia</taxon>
        <taxon>Flavobacteriales</taxon>
        <taxon>Flavobacteriaceae</taxon>
        <taxon>Flavobacterium</taxon>
    </lineage>
</organism>
<evidence type="ECO:0000313" key="10">
    <source>
        <dbReference type="Proteomes" id="UP000007599"/>
    </source>
</evidence>
<feature type="signal peptide" evidence="8">
    <location>
        <begin position="1"/>
        <end position="19"/>
    </location>
</feature>
<comment type="subcellular location">
    <subcellularLocation>
        <location evidence="1">Cell outer membrane</location>
        <topology evidence="1">Multi-pass membrane protein</topology>
    </subcellularLocation>
</comment>
<dbReference type="PANTHER" id="PTHR35093">
    <property type="entry name" value="OUTER MEMBRANE PROTEIN NMB0088-RELATED"/>
    <property type="match status" value="1"/>
</dbReference>
<reference evidence="10" key="2">
    <citation type="submission" date="2012-03" db="EMBL/GenBank/DDBJ databases">
        <title>Complete genome sequence of Flavobacterium indicum GPTSA100-9T, isolated from warm spring water.</title>
        <authorList>
            <person name="Barbier P."/>
            <person name="Houel A."/>
            <person name="Loux V."/>
            <person name="Poulain J."/>
            <person name="Bernardet J.-F."/>
            <person name="Touchon M."/>
            <person name="Duchaud E."/>
        </authorList>
    </citation>
    <scope>NUCLEOTIDE SEQUENCE [LARGE SCALE GENOMIC DNA]</scope>
    <source>
        <strain evidence="10">DSM 17447 / CIP 109464 / GPTSA100-9</strain>
    </source>
</reference>
<dbReference type="GO" id="GO:0015483">
    <property type="term" value="F:long-chain fatty acid transporting porin activity"/>
    <property type="evidence" value="ECO:0007669"/>
    <property type="project" value="TreeGrafter"/>
</dbReference>
<evidence type="ECO:0000256" key="5">
    <source>
        <dbReference type="ARBA" id="ARBA00022729"/>
    </source>
</evidence>
<keyword evidence="5 8" id="KW-0732">Signal</keyword>
<keyword evidence="10" id="KW-1185">Reference proteome</keyword>
<dbReference type="HOGENOM" id="CLU_035981_2_0_10"/>
<keyword evidence="7" id="KW-0998">Cell outer membrane</keyword>
<dbReference type="PATRIC" id="fig|1094466.5.peg.382"/>
<dbReference type="SUPFAM" id="SSF56935">
    <property type="entry name" value="Porins"/>
    <property type="match status" value="1"/>
</dbReference>
<accession>H8XQ86</accession>
<keyword evidence="4" id="KW-0812">Transmembrane</keyword>
<dbReference type="KEGG" id="fin:KQS_01940"/>
<evidence type="ECO:0000256" key="1">
    <source>
        <dbReference type="ARBA" id="ARBA00004571"/>
    </source>
</evidence>
<keyword evidence="6" id="KW-0472">Membrane</keyword>
<protein>
    <submittedName>
        <fullName evidence="9">Probable outer membrane protein</fullName>
    </submittedName>
</protein>
<evidence type="ECO:0000256" key="3">
    <source>
        <dbReference type="ARBA" id="ARBA00022452"/>
    </source>
</evidence>
<dbReference type="eggNOG" id="COG2067">
    <property type="taxonomic scope" value="Bacteria"/>
</dbReference>
<dbReference type="RefSeq" id="WP_014387524.1">
    <property type="nucleotide sequence ID" value="NC_017025.1"/>
</dbReference>
<evidence type="ECO:0000256" key="7">
    <source>
        <dbReference type="ARBA" id="ARBA00023237"/>
    </source>
</evidence>
<evidence type="ECO:0000256" key="4">
    <source>
        <dbReference type="ARBA" id="ARBA00022692"/>
    </source>
</evidence>
<sequence>MRKLFSLSLMTLVSASMFAGGYRVSIQGQKQLAMGHTGVAVVNSAEVAFFNPAGMSFLDKKFNLSVGANALFAKTRFQNSTYNWQAGTDNLGTPFSVYATYKLKDWVSVGLAVYTPYGSAVEWDKGWQGAHLVNSIDLQAIFVQPTVSFKIGDVFSVGGGPIYANGSVTFNRNVTTNPLLGDTNVNLEAKGITAWGYNVGFMFKPMKEITLGFDYRSEITMEARGGSANYQRNNIANLNPAFTDGTFDADLPLPAEITAGISFKPNDKWLFAFDFNHTKWSVYKALDITIRNQNSTPVFSENLRNYKNSNTYRLGAQYKASNKFTVRGGWYFDESPVQDGYFAPETPRNDSNGYTGGLTYQVNDKLGIDVSFLYLHFDQTDNSYDYYDDPTTTSGYTSFGGTYKSSVFSPGIGITYGF</sequence>
<gene>
    <name evidence="9" type="ordered locus">KQS_01940</name>
</gene>
<dbReference type="InterPro" id="IPR005017">
    <property type="entry name" value="OMPP1/FadL/TodX"/>
</dbReference>
<dbReference type="Pfam" id="PF03349">
    <property type="entry name" value="Toluene_X"/>
    <property type="match status" value="1"/>
</dbReference>
<dbReference type="EMBL" id="HE774682">
    <property type="protein sequence ID" value="CCG52380.1"/>
    <property type="molecule type" value="Genomic_DNA"/>
</dbReference>
<evidence type="ECO:0000256" key="2">
    <source>
        <dbReference type="ARBA" id="ARBA00008163"/>
    </source>
</evidence>
<reference evidence="9 10" key="1">
    <citation type="journal article" date="2012" name="J. Bacteriol.">
        <title>Complete Genome Sequence of Flavobacterium indicum GPSTA100-9T, Isolated from Warm Spring Water.</title>
        <authorList>
            <person name="Barbier P."/>
            <person name="Houel A."/>
            <person name="Loux V."/>
            <person name="Poulain J."/>
            <person name="Bernardet J.F."/>
            <person name="Touchon M."/>
            <person name="Duchaud E."/>
        </authorList>
    </citation>
    <scope>NUCLEOTIDE SEQUENCE [LARGE SCALE GENOMIC DNA]</scope>
    <source>
        <strain evidence="10">DSM 17447 / CIP 109464 / GPTSA100-9</strain>
    </source>
</reference>
<feature type="chain" id="PRO_5003616967" evidence="8">
    <location>
        <begin position="20"/>
        <end position="418"/>
    </location>
</feature>
<dbReference type="AlphaFoldDB" id="H8XQ86"/>
<dbReference type="STRING" id="1094466.KQS_01940"/>
<proteinExistence type="inferred from homology"/>
<dbReference type="GO" id="GO:0009279">
    <property type="term" value="C:cell outer membrane"/>
    <property type="evidence" value="ECO:0007669"/>
    <property type="project" value="UniProtKB-SubCell"/>
</dbReference>
<keyword evidence="3" id="KW-1134">Transmembrane beta strand</keyword>
<evidence type="ECO:0000313" key="9">
    <source>
        <dbReference type="EMBL" id="CCG52380.1"/>
    </source>
</evidence>